<reference evidence="2" key="1">
    <citation type="submission" date="2016-11" db="EMBL/GenBank/DDBJ databases">
        <authorList>
            <person name="Varghese N."/>
            <person name="Submissions S."/>
        </authorList>
    </citation>
    <scope>NUCLEOTIDE SEQUENCE [LARGE SCALE GENOMIC DNA]</scope>
    <source>
        <strain evidence="2">DSM 19514</strain>
    </source>
</reference>
<keyword evidence="2" id="KW-1185">Reference proteome</keyword>
<evidence type="ECO:0000313" key="2">
    <source>
        <dbReference type="Proteomes" id="UP000184295"/>
    </source>
</evidence>
<dbReference type="RefSeq" id="WP_178138772.1">
    <property type="nucleotide sequence ID" value="NZ_FQUL01000027.1"/>
</dbReference>
<dbReference type="STRING" id="1121881.SAMN02745225_01722"/>
<evidence type="ECO:0008006" key="3">
    <source>
        <dbReference type="Google" id="ProtNLM"/>
    </source>
</evidence>
<evidence type="ECO:0000313" key="1">
    <source>
        <dbReference type="EMBL" id="SHE82549.1"/>
    </source>
</evidence>
<dbReference type="Proteomes" id="UP000184295">
    <property type="component" value="Unassembled WGS sequence"/>
</dbReference>
<dbReference type="InterPro" id="IPR016181">
    <property type="entry name" value="Acyl_CoA_acyltransferase"/>
</dbReference>
<name>A0A1M4WMS8_9ACTN</name>
<dbReference type="AlphaFoldDB" id="A0A1M4WMS8"/>
<dbReference type="EMBL" id="FQUL01000027">
    <property type="protein sequence ID" value="SHE82549.1"/>
    <property type="molecule type" value="Genomic_DNA"/>
</dbReference>
<dbReference type="SUPFAM" id="SSF55729">
    <property type="entry name" value="Acyl-CoA N-acyltransferases (Nat)"/>
    <property type="match status" value="1"/>
</dbReference>
<gene>
    <name evidence="1" type="ORF">SAMN02745225_01722</name>
</gene>
<organism evidence="1 2">
    <name type="scientific">Ferrithrix thermotolerans DSM 19514</name>
    <dbReference type="NCBI Taxonomy" id="1121881"/>
    <lineage>
        <taxon>Bacteria</taxon>
        <taxon>Bacillati</taxon>
        <taxon>Actinomycetota</taxon>
        <taxon>Acidimicrobiia</taxon>
        <taxon>Acidimicrobiales</taxon>
        <taxon>Acidimicrobiaceae</taxon>
        <taxon>Ferrithrix</taxon>
    </lineage>
</organism>
<accession>A0A1M4WMS8</accession>
<protein>
    <recommendedName>
        <fullName evidence="3">Acetyltransferase (GNAT) family protein</fullName>
    </recommendedName>
</protein>
<proteinExistence type="predicted"/>
<sequence length="74" mass="8213">MRAGGSQGLVRLSLPTTNDNTDALRFYQRRGFRIVAVCPGTADQARVVKPQIPLVGQHGIEIYDELELELSSMR</sequence>
<dbReference type="Gene3D" id="3.40.630.30">
    <property type="match status" value="1"/>
</dbReference>